<gene>
    <name evidence="1" type="ORF">ACFFF7_01185</name>
</gene>
<name>A0ABV6PDX2_9SPHN</name>
<accession>A0ABV6PDX2</accession>
<dbReference type="PANTHER" id="PTHR17985:SF8">
    <property type="entry name" value="TRANSPORT AND GOLGI ORGANIZATION PROTEIN 2 HOMOLOG"/>
    <property type="match status" value="1"/>
</dbReference>
<reference evidence="1 2" key="1">
    <citation type="submission" date="2024-09" db="EMBL/GenBank/DDBJ databases">
        <authorList>
            <person name="Sun Q."/>
            <person name="Mori K."/>
        </authorList>
    </citation>
    <scope>NUCLEOTIDE SEQUENCE [LARGE SCALE GENOMIC DNA]</scope>
    <source>
        <strain evidence="1 2">NCAIM B.02537</strain>
    </source>
</reference>
<protein>
    <submittedName>
        <fullName evidence="1">NRDE family protein</fullName>
    </submittedName>
</protein>
<dbReference type="EMBL" id="JBHLTL010000001">
    <property type="protein sequence ID" value="MFC0588019.1"/>
    <property type="molecule type" value="Genomic_DNA"/>
</dbReference>
<dbReference type="Pfam" id="PF05742">
    <property type="entry name" value="TANGO2"/>
    <property type="match status" value="1"/>
</dbReference>
<dbReference type="PANTHER" id="PTHR17985">
    <property type="entry name" value="SER/THR-RICH PROTEIN T10 IN DGCR REGION"/>
    <property type="match status" value="1"/>
</dbReference>
<keyword evidence="2" id="KW-1185">Reference proteome</keyword>
<comment type="caution">
    <text evidence="1">The sequence shown here is derived from an EMBL/GenBank/DDBJ whole genome shotgun (WGS) entry which is preliminary data.</text>
</comment>
<sequence length="233" mass="25345">MCVAAIAWAAHPRWAMVAIGNRDEFHARPTAPLHDWGDGTLAGRDLQAGGTWLGVSAGRFGLVTNLRVPGYPRPDLASRGALVSDWLHGKAPQAVETMNPFNLWLADRDRLLFVSNQPAVEQIELEPGIHGLSNGARGDRWFKTARLESALARWLDGTYDPADLFTALTDPTPQSADPEDAFSSVFIRNPAYGTRCSTVVLVDAGGQGRIIERRFDAAGEPTGETALEFGWRP</sequence>
<dbReference type="Proteomes" id="UP001589943">
    <property type="component" value="Unassembled WGS sequence"/>
</dbReference>
<evidence type="ECO:0000313" key="2">
    <source>
        <dbReference type="Proteomes" id="UP001589943"/>
    </source>
</evidence>
<dbReference type="InterPro" id="IPR008551">
    <property type="entry name" value="TANGO2"/>
</dbReference>
<dbReference type="RefSeq" id="WP_379479534.1">
    <property type="nucleotide sequence ID" value="NZ_JBHLTL010000001.1"/>
</dbReference>
<organism evidence="1 2">
    <name type="scientific">Novosphingobium aquiterrae</name>
    <dbReference type="NCBI Taxonomy" id="624388"/>
    <lineage>
        <taxon>Bacteria</taxon>
        <taxon>Pseudomonadati</taxon>
        <taxon>Pseudomonadota</taxon>
        <taxon>Alphaproteobacteria</taxon>
        <taxon>Sphingomonadales</taxon>
        <taxon>Sphingomonadaceae</taxon>
        <taxon>Novosphingobium</taxon>
    </lineage>
</organism>
<proteinExistence type="predicted"/>
<evidence type="ECO:0000313" key="1">
    <source>
        <dbReference type="EMBL" id="MFC0588019.1"/>
    </source>
</evidence>